<evidence type="ECO:0000259" key="1">
    <source>
        <dbReference type="Pfam" id="PF01935"/>
    </source>
</evidence>
<evidence type="ECO:0000313" key="3">
    <source>
        <dbReference type="Proteomes" id="UP000664545"/>
    </source>
</evidence>
<dbReference type="InterPro" id="IPR027417">
    <property type="entry name" value="P-loop_NTPase"/>
</dbReference>
<dbReference type="EMBL" id="JAFJZZ010000001">
    <property type="protein sequence ID" value="MBN7771842.1"/>
    <property type="molecule type" value="Genomic_DNA"/>
</dbReference>
<sequence length="691" mass="78076">MNNEFENLRSRCIGTVDSVSPKEIKGILLDEAPLSVAITDGNISFFPKLNSYLLIPNEAGWVVSIVSWIGYNHLNNKNNETYIDLPQGSRAIYLNPLGQLKRTFERVEFERGLFSFPTVGDSIVLPTQEQLGAIVYNADKNATISIGISPLAGNQEIKLSPDKLFGRHLAVLGNTGSGKSCTVAGIIRWSLEAAKSSIGKSPNARFIILDPNGEYKNAFNDLDVDIKYSCVNLDKNDQKNINKKQLRIPGWLWTSQEWAGVLQASGKTQKPILREALRDLKASNDEATTVTNMQNIDMTIKTYLYKLLCFAKRANASQEYIVDKTNFGKTLNKHYENINYFISKLASDQDGIKDLLTSLNTKIEQQLKSNKKSFNKSGENVEYYDAFSLAFIDDLITTLAELIKKLGGLDECYTVNEDMPVEFDLQYLAPYMDLISQDTNSEQYIEFIIMRIKSLLNNTTISSVIGNQSGETLLGWINDFVSNQSSSKGQICIIDLSIVPLDIIHLVVSVISRLIFESLQRYRRYYSQELPTILVMEEAHTFIRKYTESTEEFSADKLCTHIFERIAREGRKFGLGLVLSSQRPSELSQTVLSQCNSYILHRIVNDRDQELIRKLVPDNLGNLLDELPSLPTQKAIVLGTSVPLPTVVEIRELSLGKRPNSDDPAFWDVWTNKETRDLNWKPIVDEWQNKE</sequence>
<dbReference type="Gene3D" id="3.40.50.300">
    <property type="entry name" value="P-loop containing nucleotide triphosphate hydrolases"/>
    <property type="match status" value="2"/>
</dbReference>
<dbReference type="AlphaFoldDB" id="A0A939D625"/>
<accession>A0A939D625</accession>
<reference evidence="2" key="1">
    <citation type="submission" date="2021-02" db="EMBL/GenBank/DDBJ databases">
        <title>Abyssanaerobacter marinus gen.nov., sp., nov, anaerobic bacterium isolated from the Onnuri vent field of Indian Ocean and suggestion of Mogibacteriaceae fam. nov., and proposal of reclassification of ambiguous this family's genus member.</title>
        <authorList>
            <person name="Kim Y.J."/>
            <person name="Yang J.-A."/>
        </authorList>
    </citation>
    <scope>NUCLEOTIDE SEQUENCE</scope>
    <source>
        <strain evidence="2">DSM 2634</strain>
    </source>
</reference>
<dbReference type="RefSeq" id="WP_206580633.1">
    <property type="nucleotide sequence ID" value="NZ_JAFJZZ010000001.1"/>
</dbReference>
<dbReference type="Pfam" id="PF01935">
    <property type="entry name" value="DUF87"/>
    <property type="match status" value="1"/>
</dbReference>
<dbReference type="PANTHER" id="PTHR42957">
    <property type="entry name" value="HELICASE MJ1565-RELATED"/>
    <property type="match status" value="1"/>
</dbReference>
<organism evidence="2 3">
    <name type="scientific">Clostridium aminobutyricum</name>
    <dbReference type="NCBI Taxonomy" id="33953"/>
    <lineage>
        <taxon>Bacteria</taxon>
        <taxon>Bacillati</taxon>
        <taxon>Bacillota</taxon>
        <taxon>Clostridia</taxon>
        <taxon>Eubacteriales</taxon>
        <taxon>Clostridiaceae</taxon>
        <taxon>Clostridium</taxon>
    </lineage>
</organism>
<dbReference type="Proteomes" id="UP000664545">
    <property type="component" value="Unassembled WGS sequence"/>
</dbReference>
<dbReference type="InterPro" id="IPR008571">
    <property type="entry name" value="HerA-like"/>
</dbReference>
<dbReference type="SUPFAM" id="SSF52540">
    <property type="entry name" value="P-loop containing nucleoside triphosphate hydrolases"/>
    <property type="match status" value="1"/>
</dbReference>
<dbReference type="PANTHER" id="PTHR42957:SF1">
    <property type="entry name" value="HELICASE MJ1565-RELATED"/>
    <property type="match status" value="1"/>
</dbReference>
<dbReference type="InterPro" id="IPR002789">
    <property type="entry name" value="HerA_central"/>
</dbReference>
<evidence type="ECO:0000313" key="2">
    <source>
        <dbReference type="EMBL" id="MBN7771842.1"/>
    </source>
</evidence>
<proteinExistence type="predicted"/>
<gene>
    <name evidence="2" type="ORF">JYB65_00515</name>
</gene>
<name>A0A939D625_CLOAM</name>
<protein>
    <submittedName>
        <fullName evidence="2">DUF87 domain-containing protein</fullName>
    </submittedName>
</protein>
<feature type="domain" description="Helicase HerA central" evidence="1">
    <location>
        <begin position="153"/>
        <end position="359"/>
    </location>
</feature>
<comment type="caution">
    <text evidence="2">The sequence shown here is derived from an EMBL/GenBank/DDBJ whole genome shotgun (WGS) entry which is preliminary data.</text>
</comment>
<keyword evidence="3" id="KW-1185">Reference proteome</keyword>